<dbReference type="InterPro" id="IPR041492">
    <property type="entry name" value="HAD_2"/>
</dbReference>
<reference evidence="1" key="1">
    <citation type="submission" date="2020-05" db="EMBL/GenBank/DDBJ databases">
        <authorList>
            <person name="Zhu T."/>
            <person name="Keshari N."/>
            <person name="Lu X."/>
        </authorList>
    </citation>
    <scope>NUCLEOTIDE SEQUENCE</scope>
    <source>
        <strain evidence="1">NK1-12</strain>
    </source>
</reference>
<dbReference type="InterPro" id="IPR023214">
    <property type="entry name" value="HAD_sf"/>
</dbReference>
<dbReference type="SFLD" id="SFLDS00003">
    <property type="entry name" value="Haloacid_Dehalogenase"/>
    <property type="match status" value="1"/>
</dbReference>
<dbReference type="SFLD" id="SFLDG01129">
    <property type="entry name" value="C1.5:_HAD__Beta-PGM__Phosphata"/>
    <property type="match status" value="1"/>
</dbReference>
<keyword evidence="1" id="KW-0378">Hydrolase</keyword>
<dbReference type="PANTHER" id="PTHR43434:SF1">
    <property type="entry name" value="PHOSPHOGLYCOLATE PHOSPHATASE"/>
    <property type="match status" value="1"/>
</dbReference>
<evidence type="ECO:0000313" key="1">
    <source>
        <dbReference type="EMBL" id="WNZ23767.1"/>
    </source>
</evidence>
<dbReference type="SUPFAM" id="SSF56784">
    <property type="entry name" value="HAD-like"/>
    <property type="match status" value="1"/>
</dbReference>
<organism evidence="1">
    <name type="scientific">Leptolyngbya sp. NK1-12</name>
    <dbReference type="NCBI Taxonomy" id="2547451"/>
    <lineage>
        <taxon>Bacteria</taxon>
        <taxon>Bacillati</taxon>
        <taxon>Cyanobacteriota</taxon>
        <taxon>Cyanophyceae</taxon>
        <taxon>Leptolyngbyales</taxon>
        <taxon>Leptolyngbyaceae</taxon>
        <taxon>Leptolyngbya group</taxon>
        <taxon>Leptolyngbya</taxon>
    </lineage>
</organism>
<dbReference type="AlphaFoldDB" id="A0AA96WCG7"/>
<dbReference type="EMBL" id="CP053586">
    <property type="protein sequence ID" value="WNZ23767.1"/>
    <property type="molecule type" value="Genomic_DNA"/>
</dbReference>
<dbReference type="GO" id="GO:0006281">
    <property type="term" value="P:DNA repair"/>
    <property type="evidence" value="ECO:0007669"/>
    <property type="project" value="TreeGrafter"/>
</dbReference>
<dbReference type="GO" id="GO:0008967">
    <property type="term" value="F:phosphoglycolate phosphatase activity"/>
    <property type="evidence" value="ECO:0007669"/>
    <property type="project" value="TreeGrafter"/>
</dbReference>
<gene>
    <name evidence="1" type="ORF">HJG54_13495</name>
</gene>
<protein>
    <submittedName>
        <fullName evidence="1">HAD family hydrolase</fullName>
    </submittedName>
</protein>
<dbReference type="Pfam" id="PF13419">
    <property type="entry name" value="HAD_2"/>
    <property type="match status" value="1"/>
</dbReference>
<dbReference type="Gene3D" id="3.40.50.1000">
    <property type="entry name" value="HAD superfamily/HAD-like"/>
    <property type="match status" value="1"/>
</dbReference>
<name>A0AA96WCG7_9CYAN</name>
<dbReference type="GO" id="GO:0005829">
    <property type="term" value="C:cytosol"/>
    <property type="evidence" value="ECO:0007669"/>
    <property type="project" value="TreeGrafter"/>
</dbReference>
<sequence>MIHAAAGSAHRFIQSSVSSDAPLTLFCDFDGPIVDVSERYYQTYQLGLAEIKSVYQRQGIAPRLNELTKERFWQMKQERTPDVEIAMRSGLRGHQIEQFLDRVKQIVNQPKLLHQDQIQPGVKWALALLHSQGVRLVLVTLRQQNQAAQILREHELESLFSQIWGTQDEDVAYLNQSEHKIRLLQTAMSHCAPTAAWMVGDTEADILAGQASSIPTIALTCGIRSRTYLQKFQPTRIHADLLSAAHFLTDSAQHSAQTVA</sequence>
<dbReference type="RefSeq" id="WP_316435509.1">
    <property type="nucleotide sequence ID" value="NZ_CP053586.1"/>
</dbReference>
<dbReference type="Gene3D" id="1.10.150.240">
    <property type="entry name" value="Putative phosphatase, domain 2"/>
    <property type="match status" value="1"/>
</dbReference>
<proteinExistence type="predicted"/>
<dbReference type="InterPro" id="IPR023198">
    <property type="entry name" value="PGP-like_dom2"/>
</dbReference>
<accession>A0AA96WCG7</accession>
<dbReference type="PANTHER" id="PTHR43434">
    <property type="entry name" value="PHOSPHOGLYCOLATE PHOSPHATASE"/>
    <property type="match status" value="1"/>
</dbReference>
<dbReference type="InterPro" id="IPR036412">
    <property type="entry name" value="HAD-like_sf"/>
</dbReference>
<dbReference type="InterPro" id="IPR050155">
    <property type="entry name" value="HAD-like_hydrolase_sf"/>
</dbReference>